<dbReference type="RefSeq" id="WP_111320944.1">
    <property type="nucleotide sequence ID" value="NZ_BIFX01000002.1"/>
</dbReference>
<dbReference type="Pfam" id="PF01047">
    <property type="entry name" value="MarR"/>
    <property type="match status" value="1"/>
</dbReference>
<dbReference type="PRINTS" id="PR00598">
    <property type="entry name" value="HTHMARR"/>
</dbReference>
<evidence type="ECO:0000259" key="1">
    <source>
        <dbReference type="PROSITE" id="PS50995"/>
    </source>
</evidence>
<dbReference type="GO" id="GO:0003700">
    <property type="term" value="F:DNA-binding transcription factor activity"/>
    <property type="evidence" value="ECO:0007669"/>
    <property type="project" value="InterPro"/>
</dbReference>
<dbReference type="SUPFAM" id="SSF46785">
    <property type="entry name" value="Winged helix' DNA-binding domain"/>
    <property type="match status" value="1"/>
</dbReference>
<accession>A0A326UAS1</accession>
<name>A0A326UAS1_THEHA</name>
<dbReference type="Proteomes" id="UP000248806">
    <property type="component" value="Unassembled WGS sequence"/>
</dbReference>
<dbReference type="InterPro" id="IPR039422">
    <property type="entry name" value="MarR/SlyA-like"/>
</dbReference>
<organism evidence="2 3">
    <name type="scientific">Thermosporothrix hazakensis</name>
    <dbReference type="NCBI Taxonomy" id="644383"/>
    <lineage>
        <taxon>Bacteria</taxon>
        <taxon>Bacillati</taxon>
        <taxon>Chloroflexota</taxon>
        <taxon>Ktedonobacteria</taxon>
        <taxon>Ktedonobacterales</taxon>
        <taxon>Thermosporotrichaceae</taxon>
        <taxon>Thermosporothrix</taxon>
    </lineage>
</organism>
<feature type="domain" description="HTH marR-type" evidence="1">
    <location>
        <begin position="12"/>
        <end position="144"/>
    </location>
</feature>
<dbReference type="InterPro" id="IPR000835">
    <property type="entry name" value="HTH_MarR-typ"/>
</dbReference>
<sequence length="162" mass="18501">MSSEQQPQSNTKETFQQEIRQFVAEAVFFFEKIGERAGLHATDLQCLNLLSSLGPMTAGTLAKRTGLTTGAVTRVIDRLEKAGYVQRERSERDRRTVLIRPQAKMAELDAFFERYLQQAWSELYESYGPHELAIILDFLRKTHPLNQQALAQLHRDTASFPS</sequence>
<keyword evidence="2" id="KW-0238">DNA-binding</keyword>
<protein>
    <submittedName>
        <fullName evidence="2">DNA-binding MarR family transcriptional regulator</fullName>
    </submittedName>
</protein>
<keyword evidence="3" id="KW-1185">Reference proteome</keyword>
<gene>
    <name evidence="2" type="ORF">EI42_01771</name>
</gene>
<dbReference type="CDD" id="cd00090">
    <property type="entry name" value="HTH_ARSR"/>
    <property type="match status" value="1"/>
</dbReference>
<dbReference type="InterPro" id="IPR011991">
    <property type="entry name" value="ArsR-like_HTH"/>
</dbReference>
<dbReference type="PROSITE" id="PS50995">
    <property type="entry name" value="HTH_MARR_2"/>
    <property type="match status" value="1"/>
</dbReference>
<dbReference type="PANTHER" id="PTHR33164:SF106">
    <property type="entry name" value="TRANSCRIPTIONAL REGULATORY PROTEIN"/>
    <property type="match status" value="1"/>
</dbReference>
<dbReference type="SMART" id="SM00347">
    <property type="entry name" value="HTH_MARR"/>
    <property type="match status" value="1"/>
</dbReference>
<dbReference type="OrthoDB" id="162531at2"/>
<dbReference type="AlphaFoldDB" id="A0A326UAS1"/>
<dbReference type="EMBL" id="QKUF01000004">
    <property type="protein sequence ID" value="PZW32679.1"/>
    <property type="molecule type" value="Genomic_DNA"/>
</dbReference>
<dbReference type="InterPro" id="IPR036388">
    <property type="entry name" value="WH-like_DNA-bd_sf"/>
</dbReference>
<dbReference type="Gene3D" id="1.10.10.10">
    <property type="entry name" value="Winged helix-like DNA-binding domain superfamily/Winged helix DNA-binding domain"/>
    <property type="match status" value="1"/>
</dbReference>
<evidence type="ECO:0000313" key="3">
    <source>
        <dbReference type="Proteomes" id="UP000248806"/>
    </source>
</evidence>
<dbReference type="GO" id="GO:0003677">
    <property type="term" value="F:DNA binding"/>
    <property type="evidence" value="ECO:0007669"/>
    <property type="project" value="UniProtKB-KW"/>
</dbReference>
<reference evidence="2 3" key="1">
    <citation type="submission" date="2018-06" db="EMBL/GenBank/DDBJ databases">
        <title>Genomic Encyclopedia of Archaeal and Bacterial Type Strains, Phase II (KMG-II): from individual species to whole genera.</title>
        <authorList>
            <person name="Goeker M."/>
        </authorList>
    </citation>
    <scope>NUCLEOTIDE SEQUENCE [LARGE SCALE GENOMIC DNA]</scope>
    <source>
        <strain evidence="2 3">ATCC BAA-1881</strain>
    </source>
</reference>
<dbReference type="InterPro" id="IPR036390">
    <property type="entry name" value="WH_DNA-bd_sf"/>
</dbReference>
<proteinExistence type="predicted"/>
<comment type="caution">
    <text evidence="2">The sequence shown here is derived from an EMBL/GenBank/DDBJ whole genome shotgun (WGS) entry which is preliminary data.</text>
</comment>
<dbReference type="PANTHER" id="PTHR33164">
    <property type="entry name" value="TRANSCRIPTIONAL REGULATOR, MARR FAMILY"/>
    <property type="match status" value="1"/>
</dbReference>
<dbReference type="GO" id="GO:0006950">
    <property type="term" value="P:response to stress"/>
    <property type="evidence" value="ECO:0007669"/>
    <property type="project" value="TreeGrafter"/>
</dbReference>
<evidence type="ECO:0000313" key="2">
    <source>
        <dbReference type="EMBL" id="PZW32679.1"/>
    </source>
</evidence>